<keyword evidence="2" id="KW-1185">Reference proteome</keyword>
<organism evidence="1 2">
    <name type="scientific">Phanerochaete sordida</name>
    <dbReference type="NCBI Taxonomy" id="48140"/>
    <lineage>
        <taxon>Eukaryota</taxon>
        <taxon>Fungi</taxon>
        <taxon>Dikarya</taxon>
        <taxon>Basidiomycota</taxon>
        <taxon>Agaricomycotina</taxon>
        <taxon>Agaricomycetes</taxon>
        <taxon>Polyporales</taxon>
        <taxon>Phanerochaetaceae</taxon>
        <taxon>Phanerochaete</taxon>
    </lineage>
</organism>
<dbReference type="OrthoDB" id="3830579at2759"/>
<evidence type="ECO:0000313" key="2">
    <source>
        <dbReference type="Proteomes" id="UP000703269"/>
    </source>
</evidence>
<dbReference type="Gene3D" id="3.30.70.100">
    <property type="match status" value="1"/>
</dbReference>
<proteinExistence type="predicted"/>
<evidence type="ECO:0000313" key="1">
    <source>
        <dbReference type="EMBL" id="GJE92855.1"/>
    </source>
</evidence>
<name>A0A9P3GDN9_9APHY</name>
<reference evidence="1 2" key="1">
    <citation type="submission" date="2021-08" db="EMBL/GenBank/DDBJ databases">
        <title>Draft Genome Sequence of Phanerochaete sordida strain YK-624.</title>
        <authorList>
            <person name="Mori T."/>
            <person name="Dohra H."/>
            <person name="Suzuki T."/>
            <person name="Kawagishi H."/>
            <person name="Hirai H."/>
        </authorList>
    </citation>
    <scope>NUCLEOTIDE SEQUENCE [LARGE SCALE GENOMIC DNA]</scope>
    <source>
        <strain evidence="1 2">YK-624</strain>
    </source>
</reference>
<dbReference type="EMBL" id="BPQB01000029">
    <property type="protein sequence ID" value="GJE92855.1"/>
    <property type="molecule type" value="Genomic_DNA"/>
</dbReference>
<dbReference type="Proteomes" id="UP000703269">
    <property type="component" value="Unassembled WGS sequence"/>
</dbReference>
<protein>
    <recommendedName>
        <fullName evidence="3">ABM domain-containing protein</fullName>
    </recommendedName>
</protein>
<evidence type="ECO:0008006" key="3">
    <source>
        <dbReference type="Google" id="ProtNLM"/>
    </source>
</evidence>
<gene>
    <name evidence="1" type="ORF">PsYK624_090130</name>
</gene>
<comment type="caution">
    <text evidence="1">The sequence shown here is derived from an EMBL/GenBank/DDBJ whole genome shotgun (WGS) entry which is preliminary data.</text>
</comment>
<dbReference type="AlphaFoldDB" id="A0A9P3GDN9"/>
<sequence length="207" mass="23042">MAPCLEILVAKPTEDYHNDPTLSHPIFDIVGAAEGCLGIYYGTALEDRDMLVLLIPWRTLEDHLALINDKERYGRMGAHFVRCADMANMDLFHTTLDVPLGPVLRAPYVSFVRVKGPAPGHTLEELLKETAAIARVTDVQGCTGGGWGKAHEKDEVVLLHGWEDPKYHAEVAKLESVQEGLKPWREVSGEMKTVHVPLTTFKKYEGQ</sequence>
<accession>A0A9P3GDN9</accession>